<reference evidence="3 4" key="1">
    <citation type="submission" date="2016-10" db="EMBL/GenBank/DDBJ databases">
        <title>Draft genome sequence of Coniochaeta ligniaria NRRL30616, a lignocellulolytic fungus for bioabatement of inhibitors in plant biomass hydrolysates.</title>
        <authorList>
            <consortium name="DOE Joint Genome Institute"/>
            <person name="Jimenez D.J."/>
            <person name="Hector R.E."/>
            <person name="Riley R."/>
            <person name="Sun H."/>
            <person name="Grigoriev I.V."/>
            <person name="Van Elsas J.D."/>
            <person name="Nichols N.N."/>
        </authorList>
    </citation>
    <scope>NUCLEOTIDE SEQUENCE [LARGE SCALE GENOMIC DNA]</scope>
    <source>
        <strain evidence="3 4">NRRL 30616</strain>
    </source>
</reference>
<dbReference type="InParanoid" id="A0A1J7JVH9"/>
<evidence type="ECO:0000313" key="3">
    <source>
        <dbReference type="EMBL" id="OIW33396.1"/>
    </source>
</evidence>
<feature type="compositionally biased region" description="Polar residues" evidence="1">
    <location>
        <begin position="233"/>
        <end position="242"/>
    </location>
</feature>
<keyword evidence="2" id="KW-0812">Transmembrane</keyword>
<dbReference type="OrthoDB" id="10579600at2759"/>
<gene>
    <name evidence="3" type="ORF">CONLIGDRAFT_628283</name>
</gene>
<feature type="transmembrane region" description="Helical" evidence="2">
    <location>
        <begin position="73"/>
        <end position="98"/>
    </location>
</feature>
<organism evidence="3 4">
    <name type="scientific">Coniochaeta ligniaria NRRL 30616</name>
    <dbReference type="NCBI Taxonomy" id="1408157"/>
    <lineage>
        <taxon>Eukaryota</taxon>
        <taxon>Fungi</taxon>
        <taxon>Dikarya</taxon>
        <taxon>Ascomycota</taxon>
        <taxon>Pezizomycotina</taxon>
        <taxon>Sordariomycetes</taxon>
        <taxon>Sordariomycetidae</taxon>
        <taxon>Coniochaetales</taxon>
        <taxon>Coniochaetaceae</taxon>
        <taxon>Coniochaeta</taxon>
    </lineage>
</organism>
<protein>
    <submittedName>
        <fullName evidence="3">Uncharacterized protein</fullName>
    </submittedName>
</protein>
<evidence type="ECO:0000313" key="4">
    <source>
        <dbReference type="Proteomes" id="UP000182658"/>
    </source>
</evidence>
<proteinExistence type="predicted"/>
<keyword evidence="2" id="KW-1133">Transmembrane helix</keyword>
<feature type="region of interest" description="Disordered" evidence="1">
    <location>
        <begin position="168"/>
        <end position="242"/>
    </location>
</feature>
<evidence type="ECO:0000256" key="2">
    <source>
        <dbReference type="SAM" id="Phobius"/>
    </source>
</evidence>
<feature type="compositionally biased region" description="Low complexity" evidence="1">
    <location>
        <begin position="168"/>
        <end position="228"/>
    </location>
</feature>
<dbReference type="EMBL" id="KV875094">
    <property type="protein sequence ID" value="OIW33396.1"/>
    <property type="molecule type" value="Genomic_DNA"/>
</dbReference>
<sequence length="505" mass="50553">MTISPESKQELAEHSGDGYITCNIGDEKHVVVISQEEKACFDGVLNRVDQTGKPKTCIVGMLQRRGFNCGHGLVFLSITLVCLVIAMVGFFMSVAIGVQSAVSKHTTPDASTMVARALLDSSVTPFGTASGTASEANISTTCATDSTATDSTVTKTSFATVTMTISTTTSTTGAGTSSSSTSEEGDFSSTETVTLASETSTAVVTASATESSPSASSSVSSMSAESTADGVSGSLSSTNAESTCGGGTIMTVTYTVVPVTSSPSSAIITSSTSTATITVPTTEVVTLTTVTSSTISTSPLVISSATSPLSSGVASWETSSTTASETATIFTTVSSTAILSVTLETTAQISTAFVTTTVVTSASISSVSTPSSISLSAYSILSTTATVAVTSLTTVTQSTATTVTIGGSISAEEFSTTSLLNTPIGQSSSSALATAWNSTLVTTVGPTASGQGGNATWGGSGYPMPRPTSTGAVPVSAGSKGGRLDEDGWDVLRYIPMLAVGLLFV</sequence>
<keyword evidence="2" id="KW-0472">Membrane</keyword>
<accession>A0A1J7JVH9</accession>
<keyword evidence="4" id="KW-1185">Reference proteome</keyword>
<evidence type="ECO:0000256" key="1">
    <source>
        <dbReference type="SAM" id="MobiDB-lite"/>
    </source>
</evidence>
<name>A0A1J7JVH9_9PEZI</name>
<dbReference type="AlphaFoldDB" id="A0A1J7JVH9"/>
<dbReference type="Proteomes" id="UP000182658">
    <property type="component" value="Unassembled WGS sequence"/>
</dbReference>